<dbReference type="Proteomes" id="UP000325081">
    <property type="component" value="Unassembled WGS sequence"/>
</dbReference>
<dbReference type="AlphaFoldDB" id="A0A5A7PFU1"/>
<dbReference type="OrthoDB" id="10518187at2759"/>
<evidence type="ECO:0000313" key="2">
    <source>
        <dbReference type="Proteomes" id="UP000325081"/>
    </source>
</evidence>
<gene>
    <name evidence="1" type="ORF">STAS_07581</name>
</gene>
<sequence>MCLVLGLSVVRGGEGVGFSRPLVMSMLRQTIRLTAFARKAPISRTPSRRFCSTKGGEDIDKGWTFGGVTKLVLAFGICCGLTDWVFYGDTSFHKKNNKLHVEVLKERMLILDLEKQMHDLRLQAEMK</sequence>
<reference evidence="2" key="1">
    <citation type="journal article" date="2019" name="Curr. Biol.">
        <title>Genome Sequence of Striga asiatica Provides Insight into the Evolution of Plant Parasitism.</title>
        <authorList>
            <person name="Yoshida S."/>
            <person name="Kim S."/>
            <person name="Wafula E.K."/>
            <person name="Tanskanen J."/>
            <person name="Kim Y.M."/>
            <person name="Honaas L."/>
            <person name="Yang Z."/>
            <person name="Spallek T."/>
            <person name="Conn C.E."/>
            <person name="Ichihashi Y."/>
            <person name="Cheong K."/>
            <person name="Cui S."/>
            <person name="Der J.P."/>
            <person name="Gundlach H."/>
            <person name="Jiao Y."/>
            <person name="Hori C."/>
            <person name="Ishida J.K."/>
            <person name="Kasahara H."/>
            <person name="Kiba T."/>
            <person name="Kim M.S."/>
            <person name="Koo N."/>
            <person name="Laohavisit A."/>
            <person name="Lee Y.H."/>
            <person name="Lumba S."/>
            <person name="McCourt P."/>
            <person name="Mortimer J.C."/>
            <person name="Mutuku J.M."/>
            <person name="Nomura T."/>
            <person name="Sasaki-Sekimoto Y."/>
            <person name="Seto Y."/>
            <person name="Wang Y."/>
            <person name="Wakatake T."/>
            <person name="Sakakibara H."/>
            <person name="Demura T."/>
            <person name="Yamaguchi S."/>
            <person name="Yoneyama K."/>
            <person name="Manabe R.I."/>
            <person name="Nelson D.C."/>
            <person name="Schulman A.H."/>
            <person name="Timko M.P."/>
            <person name="dePamphilis C.W."/>
            <person name="Choi D."/>
            <person name="Shirasu K."/>
        </authorList>
    </citation>
    <scope>NUCLEOTIDE SEQUENCE [LARGE SCALE GENOMIC DNA]</scope>
    <source>
        <strain evidence="2">cv. UVA1</strain>
    </source>
</reference>
<accession>A0A5A7PFU1</accession>
<comment type="caution">
    <text evidence="1">The sequence shown here is derived from an EMBL/GenBank/DDBJ whole genome shotgun (WGS) entry which is preliminary data.</text>
</comment>
<keyword evidence="2" id="KW-1185">Reference proteome</keyword>
<dbReference type="EMBL" id="BKCP01004505">
    <property type="protein sequence ID" value="GER31562.1"/>
    <property type="molecule type" value="Genomic_DNA"/>
</dbReference>
<name>A0A5A7PFU1_STRAF</name>
<protein>
    <submittedName>
        <fullName evidence="1">Megakaryoblastic leukemia 1 protein</fullName>
    </submittedName>
</protein>
<evidence type="ECO:0000313" key="1">
    <source>
        <dbReference type="EMBL" id="GER31562.1"/>
    </source>
</evidence>
<organism evidence="1 2">
    <name type="scientific">Striga asiatica</name>
    <name type="common">Asiatic witchweed</name>
    <name type="synonym">Buchnera asiatica</name>
    <dbReference type="NCBI Taxonomy" id="4170"/>
    <lineage>
        <taxon>Eukaryota</taxon>
        <taxon>Viridiplantae</taxon>
        <taxon>Streptophyta</taxon>
        <taxon>Embryophyta</taxon>
        <taxon>Tracheophyta</taxon>
        <taxon>Spermatophyta</taxon>
        <taxon>Magnoliopsida</taxon>
        <taxon>eudicotyledons</taxon>
        <taxon>Gunneridae</taxon>
        <taxon>Pentapetalae</taxon>
        <taxon>asterids</taxon>
        <taxon>lamiids</taxon>
        <taxon>Lamiales</taxon>
        <taxon>Orobanchaceae</taxon>
        <taxon>Buchnereae</taxon>
        <taxon>Striga</taxon>
    </lineage>
</organism>
<proteinExistence type="predicted"/>